<dbReference type="SUPFAM" id="SSF50353">
    <property type="entry name" value="Cytokine"/>
    <property type="match status" value="1"/>
</dbReference>
<comment type="similarity">
    <text evidence="1 2">Belongs to the heparin-binding growth factors family.</text>
</comment>
<organism evidence="3 4">
    <name type="scientific">Austrofundulus limnaeus</name>
    <name type="common">Annual killifish</name>
    <dbReference type="NCBI Taxonomy" id="52670"/>
    <lineage>
        <taxon>Eukaryota</taxon>
        <taxon>Metazoa</taxon>
        <taxon>Chordata</taxon>
        <taxon>Craniata</taxon>
        <taxon>Vertebrata</taxon>
        <taxon>Euteleostomi</taxon>
        <taxon>Actinopterygii</taxon>
        <taxon>Neopterygii</taxon>
        <taxon>Teleostei</taxon>
        <taxon>Neoteleostei</taxon>
        <taxon>Acanthomorphata</taxon>
        <taxon>Ovalentaria</taxon>
        <taxon>Atherinomorphae</taxon>
        <taxon>Cyprinodontiformes</taxon>
        <taxon>Rivulidae</taxon>
        <taxon>Austrofundulus</taxon>
    </lineage>
</organism>
<keyword evidence="3" id="KW-1185">Reference proteome</keyword>
<reference evidence="4" key="1">
    <citation type="submission" date="2025-08" db="UniProtKB">
        <authorList>
            <consortium name="RefSeq"/>
        </authorList>
    </citation>
    <scope>IDENTIFICATION</scope>
    <source>
        <strain evidence="4">Quisiro</strain>
        <tissue evidence="4">Liver</tissue>
    </source>
</reference>
<evidence type="ECO:0000313" key="4">
    <source>
        <dbReference type="RefSeq" id="XP_013876657.1"/>
    </source>
</evidence>
<dbReference type="Pfam" id="PF00167">
    <property type="entry name" value="FGF"/>
    <property type="match status" value="1"/>
</dbReference>
<dbReference type="InParanoid" id="A0A2I4C9I6"/>
<dbReference type="GO" id="GO:0008083">
    <property type="term" value="F:growth factor activity"/>
    <property type="evidence" value="ECO:0007669"/>
    <property type="project" value="InterPro"/>
</dbReference>
<dbReference type="FunCoup" id="A0A2I4C9I6">
    <property type="interactions" value="1145"/>
</dbReference>
<evidence type="ECO:0000256" key="2">
    <source>
        <dbReference type="RuleBase" id="RU049442"/>
    </source>
</evidence>
<dbReference type="KEGG" id="alim:106526567"/>
<dbReference type="CTD" id="9965"/>
<dbReference type="SMART" id="SM00442">
    <property type="entry name" value="FGF"/>
    <property type="match status" value="1"/>
</dbReference>
<dbReference type="OrthoDB" id="9937370at2759"/>
<evidence type="ECO:0000313" key="3">
    <source>
        <dbReference type="Proteomes" id="UP000192220"/>
    </source>
</evidence>
<accession>A0A2I4C9I6</accession>
<protein>
    <recommendedName>
        <fullName evidence="2">Fibroblast growth factor</fullName>
        <shortName evidence="2">FGF</shortName>
    </recommendedName>
</protein>
<dbReference type="Proteomes" id="UP000192220">
    <property type="component" value="Unplaced"/>
</dbReference>
<dbReference type="PROSITE" id="PS00247">
    <property type="entry name" value="HBGF_FGF"/>
    <property type="match status" value="1"/>
</dbReference>
<dbReference type="AlphaFoldDB" id="A0A2I4C9I6"/>
<evidence type="ECO:0000256" key="1">
    <source>
        <dbReference type="ARBA" id="ARBA00007936"/>
    </source>
</evidence>
<dbReference type="STRING" id="52670.A0A2I4C9I6"/>
<dbReference type="PRINTS" id="PR00262">
    <property type="entry name" value="IL1HBGF"/>
</dbReference>
<gene>
    <name evidence="4" type="primary">fgf19</name>
</gene>
<dbReference type="PRINTS" id="PR00263">
    <property type="entry name" value="HBGFFGF"/>
</dbReference>
<dbReference type="Gene3D" id="2.80.10.50">
    <property type="match status" value="1"/>
</dbReference>
<dbReference type="InterPro" id="IPR002209">
    <property type="entry name" value="Fibroblast_GF_fam"/>
</dbReference>
<dbReference type="PANTHER" id="PTHR11486">
    <property type="entry name" value="FIBROBLAST GROWTH FACTOR"/>
    <property type="match status" value="1"/>
</dbReference>
<dbReference type="RefSeq" id="XP_013876657.1">
    <property type="nucleotide sequence ID" value="XM_014021203.1"/>
</dbReference>
<dbReference type="InterPro" id="IPR008996">
    <property type="entry name" value="IL1/FGF"/>
</dbReference>
<name>A0A2I4C9I6_AUSLI</name>
<dbReference type="GeneID" id="106526567"/>
<sequence length="212" mass="23131">MLLLLLHALTLCLANTLFAAGGFCMPLSDQGPHIAHGWGQVVRLRHLYSAKPGLHLLIGEDGQIHGSVEQTLYSLLEIRPVDPGLVVIRGAATTRFLCMERDGTLYSSHIYNKADCTFREQILADGYNVYTSDGHGVPLSLGTNQQRLQGVDRGAPALARFLPRINTLQQTLSAVPDVPDQPGTVQTEEGMDVMDSFGKISQIIRSPSFHKS</sequence>
<proteinExistence type="inferred from homology"/>